<comment type="caution">
    <text evidence="2">The sequence shown here is derived from an EMBL/GenBank/DDBJ whole genome shotgun (WGS) entry which is preliminary data.</text>
</comment>
<evidence type="ECO:0008006" key="4">
    <source>
        <dbReference type="Google" id="ProtNLM"/>
    </source>
</evidence>
<dbReference type="Proteomes" id="UP001207228">
    <property type="component" value="Unassembled WGS sequence"/>
</dbReference>
<organism evidence="2 3">
    <name type="scientific">Pontibacter anaerobius</name>
    <dbReference type="NCBI Taxonomy" id="2993940"/>
    <lineage>
        <taxon>Bacteria</taxon>
        <taxon>Pseudomonadati</taxon>
        <taxon>Bacteroidota</taxon>
        <taxon>Cytophagia</taxon>
        <taxon>Cytophagales</taxon>
        <taxon>Hymenobacteraceae</taxon>
        <taxon>Pontibacter</taxon>
    </lineage>
</organism>
<gene>
    <name evidence="2" type="ORF">OO017_19760</name>
</gene>
<accession>A0ABT3RK23</accession>
<name>A0ABT3RK23_9BACT</name>
<dbReference type="RefSeq" id="WP_266054437.1">
    <property type="nucleotide sequence ID" value="NZ_JAPFQO010000018.1"/>
</dbReference>
<reference evidence="2 3" key="1">
    <citation type="submission" date="2022-11" db="EMBL/GenBank/DDBJ databases">
        <title>The characterization of three novel Bacteroidetes species and genomic analysis of their roles in tidal elemental geochemical cycles.</title>
        <authorList>
            <person name="Ma K.-J."/>
        </authorList>
    </citation>
    <scope>NUCLEOTIDE SEQUENCE [LARGE SCALE GENOMIC DNA]</scope>
    <source>
        <strain evidence="2 3">M82</strain>
    </source>
</reference>
<feature type="signal peptide" evidence="1">
    <location>
        <begin position="1"/>
        <end position="20"/>
    </location>
</feature>
<keyword evidence="1" id="KW-0732">Signal</keyword>
<feature type="chain" id="PRO_5046703842" description="Lipoprotein" evidence="1">
    <location>
        <begin position="21"/>
        <end position="202"/>
    </location>
</feature>
<dbReference type="PROSITE" id="PS51257">
    <property type="entry name" value="PROKAR_LIPOPROTEIN"/>
    <property type="match status" value="1"/>
</dbReference>
<dbReference type="EMBL" id="JAPFQO010000018">
    <property type="protein sequence ID" value="MCX2742202.1"/>
    <property type="molecule type" value="Genomic_DNA"/>
</dbReference>
<sequence>MKKNLIYFALVALLFACDNAFEDRAFEKQSVVYHVIKAPLIDTSNSTPPSPPLLYYGQHNFIVYPNGKTYYHNKFNNYGWCGTGIDTSNPDFVSLQPSDLMELTDDNLVQFVKSVVQDTSSYHRKIAATISSPVDSITNKHFNEIINVFSQKNFNIYSVRKTTEEEQVVLSHKIENKEYDPDQINWKGEFGGIKFLPPNSKE</sequence>
<evidence type="ECO:0000313" key="3">
    <source>
        <dbReference type="Proteomes" id="UP001207228"/>
    </source>
</evidence>
<proteinExistence type="predicted"/>
<keyword evidence="3" id="KW-1185">Reference proteome</keyword>
<protein>
    <recommendedName>
        <fullName evidence="4">Lipoprotein</fullName>
    </recommendedName>
</protein>
<evidence type="ECO:0000256" key="1">
    <source>
        <dbReference type="SAM" id="SignalP"/>
    </source>
</evidence>
<evidence type="ECO:0000313" key="2">
    <source>
        <dbReference type="EMBL" id="MCX2742202.1"/>
    </source>
</evidence>